<reference evidence="1" key="1">
    <citation type="journal article" date="2020" name="Nature">
        <title>Giant virus diversity and host interactions through global metagenomics.</title>
        <authorList>
            <person name="Schulz F."/>
            <person name="Roux S."/>
            <person name="Paez-Espino D."/>
            <person name="Jungbluth S."/>
            <person name="Walsh D.A."/>
            <person name="Denef V.J."/>
            <person name="McMahon K.D."/>
            <person name="Konstantinidis K.T."/>
            <person name="Eloe-Fadrosh E.A."/>
            <person name="Kyrpides N.C."/>
            <person name="Woyke T."/>
        </authorList>
    </citation>
    <scope>NUCLEOTIDE SEQUENCE</scope>
    <source>
        <strain evidence="1">GVMAG-S-1101171-110</strain>
    </source>
</reference>
<evidence type="ECO:0000313" key="1">
    <source>
        <dbReference type="EMBL" id="QHU12265.1"/>
    </source>
</evidence>
<proteinExistence type="predicted"/>
<protein>
    <submittedName>
        <fullName evidence="1">Uncharacterized protein</fullName>
    </submittedName>
</protein>
<dbReference type="EMBL" id="MN740798">
    <property type="protein sequence ID" value="QHU12265.1"/>
    <property type="molecule type" value="Genomic_DNA"/>
</dbReference>
<name>A0A6C0K2I1_9ZZZZ</name>
<sequence>MDTVHTAERLDSSPDPTMMGPFIWSSFIRLVAPYYVGPTKSQWLARWDLFIKEKIRDGWNCAEVGADPMYRAKVAEFGIPDTAWK</sequence>
<dbReference type="AlphaFoldDB" id="A0A6C0K2I1"/>
<accession>A0A6C0K2I1</accession>
<organism evidence="1">
    <name type="scientific">viral metagenome</name>
    <dbReference type="NCBI Taxonomy" id="1070528"/>
    <lineage>
        <taxon>unclassified sequences</taxon>
        <taxon>metagenomes</taxon>
        <taxon>organismal metagenomes</taxon>
    </lineage>
</organism>